<evidence type="ECO:0000313" key="4">
    <source>
        <dbReference type="Proteomes" id="UP000254150"/>
    </source>
</evidence>
<dbReference type="InterPro" id="IPR036388">
    <property type="entry name" value="WH-like_DNA-bd_sf"/>
</dbReference>
<organism evidence="3 4">
    <name type="scientific">Streptomyces griseus</name>
    <dbReference type="NCBI Taxonomy" id="1911"/>
    <lineage>
        <taxon>Bacteria</taxon>
        <taxon>Bacillati</taxon>
        <taxon>Actinomycetota</taxon>
        <taxon>Actinomycetes</taxon>
        <taxon>Kitasatosporales</taxon>
        <taxon>Streptomycetaceae</taxon>
        <taxon>Streptomyces</taxon>
    </lineage>
</organism>
<dbReference type="InterPro" id="IPR045981">
    <property type="entry name" value="DUF5937"/>
</dbReference>
<dbReference type="CDD" id="cd00090">
    <property type="entry name" value="HTH_ARSR"/>
    <property type="match status" value="1"/>
</dbReference>
<dbReference type="SUPFAM" id="SSF46785">
    <property type="entry name" value="Winged helix' DNA-binding domain"/>
    <property type="match status" value="1"/>
</dbReference>
<dbReference type="InterPro" id="IPR036390">
    <property type="entry name" value="WH_DNA-bd_sf"/>
</dbReference>
<protein>
    <submittedName>
        <fullName evidence="3">Transcriptional regulator</fullName>
    </submittedName>
</protein>
<dbReference type="AlphaFoldDB" id="A0A380PAC5"/>
<accession>A0A380PAC5</accession>
<name>A0A380PAC5_STRGR</name>
<dbReference type="Pfam" id="PF19361">
    <property type="entry name" value="DUF5937"/>
    <property type="match status" value="1"/>
</dbReference>
<proteinExistence type="predicted"/>
<evidence type="ECO:0000313" key="3">
    <source>
        <dbReference type="EMBL" id="SUP61858.1"/>
    </source>
</evidence>
<dbReference type="Proteomes" id="UP000254150">
    <property type="component" value="Unassembled WGS sequence"/>
</dbReference>
<dbReference type="Gene3D" id="1.10.10.10">
    <property type="entry name" value="Winged helix-like DNA-binding domain superfamily/Winged helix DNA-binding domain"/>
    <property type="match status" value="1"/>
</dbReference>
<sequence length="360" mass="39694">MLVQLTATALVIGGNEMLRIHFSDADLARTHVAAAPDPLWEITTSLYRLQMRRGRTAYAAWYRTARRRLREEGLEQAVRKLLLPLHPVETPYFPDFLTPIRSEGGLAAGLEAIRDTEPSRIIRETRLLDRAVGAPPWAPRLAEQPMREDLIRVLRAYHDVVIAPHWEQVQARIEAERAACCRTLMGGGIEGMLANLSPTMRWKPPVLHVKYPMSDQDLHLDGRGLRLIPSYFTWNAPVSLADPRLPPILCYPLHHPPADETRRARTDSAGKPLTALLGRARAVALLTAANGATNTEIARAAGISTSSASRHATVLRDAGLITSSRLDAATLHTLTPTGARLLQARGQPPPAQPDVDTTRT</sequence>
<reference evidence="3 4" key="1">
    <citation type="submission" date="2018-06" db="EMBL/GenBank/DDBJ databases">
        <authorList>
            <consortium name="Pathogen Informatics"/>
            <person name="Doyle S."/>
        </authorList>
    </citation>
    <scope>NUCLEOTIDE SEQUENCE [LARGE SCALE GENOMIC DNA]</scope>
    <source>
        <strain evidence="3 4">NCTC7807</strain>
    </source>
</reference>
<feature type="domain" description="DUF5937" evidence="2">
    <location>
        <begin position="137"/>
        <end position="256"/>
    </location>
</feature>
<gene>
    <name evidence="3" type="ORF">NCTC7807_05016</name>
</gene>
<evidence type="ECO:0000256" key="1">
    <source>
        <dbReference type="SAM" id="MobiDB-lite"/>
    </source>
</evidence>
<dbReference type="InterPro" id="IPR011991">
    <property type="entry name" value="ArsR-like_HTH"/>
</dbReference>
<dbReference type="EMBL" id="UHID01000008">
    <property type="protein sequence ID" value="SUP61858.1"/>
    <property type="molecule type" value="Genomic_DNA"/>
</dbReference>
<dbReference type="GO" id="GO:0006355">
    <property type="term" value="P:regulation of DNA-templated transcription"/>
    <property type="evidence" value="ECO:0007669"/>
    <property type="project" value="InterPro"/>
</dbReference>
<feature type="region of interest" description="Disordered" evidence="1">
    <location>
        <begin position="339"/>
        <end position="360"/>
    </location>
</feature>
<dbReference type="GO" id="GO:0003677">
    <property type="term" value="F:DNA binding"/>
    <property type="evidence" value="ECO:0007669"/>
    <property type="project" value="InterPro"/>
</dbReference>
<dbReference type="Pfam" id="PF13412">
    <property type="entry name" value="HTH_24"/>
    <property type="match status" value="1"/>
</dbReference>
<evidence type="ECO:0000259" key="2">
    <source>
        <dbReference type="Pfam" id="PF19361"/>
    </source>
</evidence>